<keyword evidence="3" id="KW-0378">Hydrolase</keyword>
<dbReference type="SUPFAM" id="SSF52540">
    <property type="entry name" value="P-loop containing nucleoside triphosphate hydrolases"/>
    <property type="match status" value="1"/>
</dbReference>
<dbReference type="CDD" id="cd17926">
    <property type="entry name" value="DEXHc_RE"/>
    <property type="match status" value="1"/>
</dbReference>
<proteinExistence type="predicted"/>
<dbReference type="InterPro" id="IPR006935">
    <property type="entry name" value="Helicase/UvrB_N"/>
</dbReference>
<keyword evidence="3" id="KW-0547">Nucleotide-binding</keyword>
<dbReference type="SMART" id="SM00490">
    <property type="entry name" value="HELICc"/>
    <property type="match status" value="1"/>
</dbReference>
<dbReference type="InterPro" id="IPR027417">
    <property type="entry name" value="P-loop_NTPase"/>
</dbReference>
<dbReference type="CDD" id="cd18785">
    <property type="entry name" value="SF2_C"/>
    <property type="match status" value="1"/>
</dbReference>
<dbReference type="GO" id="GO:0005524">
    <property type="term" value="F:ATP binding"/>
    <property type="evidence" value="ECO:0007669"/>
    <property type="project" value="InterPro"/>
</dbReference>
<dbReference type="GO" id="GO:0004386">
    <property type="term" value="F:helicase activity"/>
    <property type="evidence" value="ECO:0007669"/>
    <property type="project" value="UniProtKB-KW"/>
</dbReference>
<dbReference type="OrthoDB" id="5194627at2"/>
<dbReference type="InterPro" id="IPR001650">
    <property type="entry name" value="Helicase_C-like"/>
</dbReference>
<accession>A0A1Y6GA75</accession>
<dbReference type="Pfam" id="PF00271">
    <property type="entry name" value="Helicase_C"/>
    <property type="match status" value="1"/>
</dbReference>
<dbReference type="PROSITE" id="PS51192">
    <property type="entry name" value="HELICASE_ATP_BIND_1"/>
    <property type="match status" value="1"/>
</dbReference>
<dbReference type="SMART" id="SM00487">
    <property type="entry name" value="DEXDc"/>
    <property type="match status" value="1"/>
</dbReference>
<dbReference type="Proteomes" id="UP000194474">
    <property type="component" value="Unassembled WGS sequence"/>
</dbReference>
<feature type="domain" description="Helicase ATP-binding" evidence="1">
    <location>
        <begin position="41"/>
        <end position="210"/>
    </location>
</feature>
<feature type="domain" description="Helicase C-terminal" evidence="2">
    <location>
        <begin position="245"/>
        <end position="404"/>
    </location>
</feature>
<dbReference type="GO" id="GO:0005829">
    <property type="term" value="C:cytosol"/>
    <property type="evidence" value="ECO:0007669"/>
    <property type="project" value="TreeGrafter"/>
</dbReference>
<dbReference type="PANTHER" id="PTHR47396:SF1">
    <property type="entry name" value="ATP-DEPENDENT HELICASE IRC3-RELATED"/>
    <property type="match status" value="1"/>
</dbReference>
<evidence type="ECO:0000259" key="2">
    <source>
        <dbReference type="PROSITE" id="PS51194"/>
    </source>
</evidence>
<evidence type="ECO:0000313" key="3">
    <source>
        <dbReference type="EMBL" id="SMQ85618.1"/>
    </source>
</evidence>
<sequence length="976" mass="108162">MELAISFFSENYSRFTYPIKDKPEDVGLRPAQVGAIHAIASHFSLRADPAVVTMPTGSGKTAVLLAAAFVLRAQRVLIITPSRLVREQIAEEASALRTLRIAGAIDTVEGPKVFATLGRVSSVEDWESMREYDVVVGTIQSISPEYEVVPEPPADLFDLVLVDEAHHSPARTWQSTLDHFSTARRVLFTATPFRQDQREIRGRFIYTYDLRRAFEDQVFGEIEYQPVYPLKGQPPDVAVAIACQEVFQRDAKAGFNHKVMVRTDSRARALELVDTYSANTNLRLKLIKGDQSLRHVKSVLKELQAGALDGLICVNMLGEGFDLPSLKIAAVHSPHRSLAVILQFVGRFARTTGEQLGGATFLAVPTAIEIEAERLYDARAVWQEIVQNLSAARIEEEVHTREVLDTFLPVDASHDLSDFSLFDLEPYFHVKILQLKDLVDVSAGEEFPFPMQIVYKVSSEEHGAAIYITREISQPRWTGDERLASSSSDLFIIYQDPKSLLLFICASRRNAGMYDHIASWFASAVPRALPLSRINRVLNDINSPEFFNVGMRNRVLGNTSESYRIITGSNADKSISKSDGRLFHAGHAFGRGEQDGDAVTIGISSASKVWSNRSDKIPALIDWCSILASRISTRGTPKTMSGVDILDVGDEISELPDDIIAADWPMDIYRSSPLCSFETSEGRFEFPLVDFDLDVIRGKSDKNSVLVRISHEAGYSETFVYSLNNKRLFEWSSDSATDLFILFDDGDVGLVEYINDDPITFFTAELGSLTGTSYLSLPPDENLSFDANQIEALDWAAMGVDITLEFGAKSERGVSVHEGLEAMLTVGDNSVIYYDHGSGEIADYITATEEVDRLVIRLYHCKSSSGQSAGHRVDDLYEVVSQATKSTIWALKQRVIGHVSRRFQNGLGGSRFVKGTLQNFEDLLVARAAAQIEFEFIAVQPGVQSGGLPPKLAHLLAASDDYLIRGGFRRLRLLAS</sequence>
<dbReference type="AlphaFoldDB" id="A0A1Y6GA75"/>
<evidence type="ECO:0000313" key="4">
    <source>
        <dbReference type="Proteomes" id="UP000194474"/>
    </source>
</evidence>
<evidence type="ECO:0000259" key="1">
    <source>
        <dbReference type="PROSITE" id="PS51192"/>
    </source>
</evidence>
<dbReference type="InterPro" id="IPR014001">
    <property type="entry name" value="Helicase_ATP-bd"/>
</dbReference>
<keyword evidence="3" id="KW-0067">ATP-binding</keyword>
<name>A0A1Y6GA75_9HYPH</name>
<reference evidence="4" key="1">
    <citation type="submission" date="2017-04" db="EMBL/GenBank/DDBJ databases">
        <authorList>
            <person name="Varghese N."/>
            <person name="Submissions S."/>
        </authorList>
    </citation>
    <scope>NUCLEOTIDE SEQUENCE [LARGE SCALE GENOMIC DNA]</scope>
</reference>
<dbReference type="InterPro" id="IPR050742">
    <property type="entry name" value="Helicase_Restrict-Modif_Enz"/>
</dbReference>
<dbReference type="GO" id="GO:0016787">
    <property type="term" value="F:hydrolase activity"/>
    <property type="evidence" value="ECO:0007669"/>
    <property type="project" value="InterPro"/>
</dbReference>
<dbReference type="PROSITE" id="PS51194">
    <property type="entry name" value="HELICASE_CTER"/>
    <property type="match status" value="1"/>
</dbReference>
<protein>
    <submittedName>
        <fullName evidence="3">Superfamily II DNA or RNA helicase</fullName>
    </submittedName>
</protein>
<dbReference type="PANTHER" id="PTHR47396">
    <property type="entry name" value="TYPE I RESTRICTION ENZYME ECOKI R PROTEIN"/>
    <property type="match status" value="1"/>
</dbReference>
<dbReference type="Gene3D" id="3.40.50.300">
    <property type="entry name" value="P-loop containing nucleotide triphosphate hydrolases"/>
    <property type="match status" value="2"/>
</dbReference>
<keyword evidence="4" id="KW-1185">Reference proteome</keyword>
<gene>
    <name evidence="3" type="ORF">SAMN06295905_2905</name>
</gene>
<organism evidence="3 4">
    <name type="scientific">Devosia lucknowensis</name>
    <dbReference type="NCBI Taxonomy" id="1096929"/>
    <lineage>
        <taxon>Bacteria</taxon>
        <taxon>Pseudomonadati</taxon>
        <taxon>Pseudomonadota</taxon>
        <taxon>Alphaproteobacteria</taxon>
        <taxon>Hyphomicrobiales</taxon>
        <taxon>Devosiaceae</taxon>
        <taxon>Devosia</taxon>
    </lineage>
</organism>
<dbReference type="GO" id="GO:0003677">
    <property type="term" value="F:DNA binding"/>
    <property type="evidence" value="ECO:0007669"/>
    <property type="project" value="InterPro"/>
</dbReference>
<keyword evidence="3" id="KW-0347">Helicase</keyword>
<dbReference type="Pfam" id="PF04851">
    <property type="entry name" value="ResIII"/>
    <property type="match status" value="1"/>
</dbReference>
<dbReference type="EMBL" id="FXWK01000002">
    <property type="protein sequence ID" value="SMQ85618.1"/>
    <property type="molecule type" value="Genomic_DNA"/>
</dbReference>
<dbReference type="RefSeq" id="WP_086471267.1">
    <property type="nucleotide sequence ID" value="NZ_FXWK01000002.1"/>
</dbReference>